<sequence>MGQLDMSNPMQQVKKKITAVDLITIVIFAVLYRVLWYFFKFAGIVFPFNHTFVYLFCAFCLVLCLVIVRRPYASFYFTVAWCAINFFIQGEIPVYWVLVVIAPLLPELYLNISRKAFSNPDEIYSSTKHLIIAAVLYNVVYEAFVWWSIVSVMKIPVPFHLIGIVFAISILGMVIGTVFGKKLGTRIKALMG</sequence>
<gene>
    <name evidence="2" type="ORF">AF332_14435</name>
</gene>
<organism evidence="2 3">
    <name type="scientific">Sporosarcina globispora</name>
    <name type="common">Bacillus globisporus</name>
    <dbReference type="NCBI Taxonomy" id="1459"/>
    <lineage>
        <taxon>Bacteria</taxon>
        <taxon>Bacillati</taxon>
        <taxon>Bacillota</taxon>
        <taxon>Bacilli</taxon>
        <taxon>Bacillales</taxon>
        <taxon>Caryophanaceae</taxon>
        <taxon>Sporosarcina</taxon>
    </lineage>
</organism>
<keyword evidence="1" id="KW-0472">Membrane</keyword>
<feature type="transmembrane region" description="Helical" evidence="1">
    <location>
        <begin position="73"/>
        <end position="88"/>
    </location>
</feature>
<reference evidence="3" key="1">
    <citation type="submission" date="2015-07" db="EMBL/GenBank/DDBJ databases">
        <title>Fjat-10036 dsm4.</title>
        <authorList>
            <person name="Liu B."/>
            <person name="Wang J."/>
            <person name="Zhu Y."/>
            <person name="Liu G."/>
            <person name="Chen Q."/>
            <person name="Chen Z."/>
            <person name="Lan J."/>
            <person name="Che J."/>
            <person name="Ge C."/>
            <person name="Shi H."/>
            <person name="Pan Z."/>
            <person name="Liu X."/>
        </authorList>
    </citation>
    <scope>NUCLEOTIDE SEQUENCE [LARGE SCALE GENOMIC DNA]</scope>
    <source>
        <strain evidence="3">DSM 4</strain>
    </source>
</reference>
<dbReference type="AlphaFoldDB" id="A0A0M0GEP5"/>
<keyword evidence="1" id="KW-0812">Transmembrane</keyword>
<feature type="transmembrane region" description="Helical" evidence="1">
    <location>
        <begin position="161"/>
        <end position="180"/>
    </location>
</feature>
<accession>A0A0M0GEP5</accession>
<evidence type="ECO:0000313" key="2">
    <source>
        <dbReference type="EMBL" id="KON87906.1"/>
    </source>
</evidence>
<dbReference type="PATRIC" id="fig|1459.3.peg.3121"/>
<feature type="transmembrane region" description="Helical" evidence="1">
    <location>
        <begin position="51"/>
        <end position="68"/>
    </location>
</feature>
<keyword evidence="1" id="KW-1133">Transmembrane helix</keyword>
<keyword evidence="3" id="KW-1185">Reference proteome</keyword>
<evidence type="ECO:0000256" key="1">
    <source>
        <dbReference type="SAM" id="Phobius"/>
    </source>
</evidence>
<feature type="transmembrane region" description="Helical" evidence="1">
    <location>
        <begin position="130"/>
        <end position="149"/>
    </location>
</feature>
<dbReference type="Proteomes" id="UP000037109">
    <property type="component" value="Unassembled WGS sequence"/>
</dbReference>
<dbReference type="EMBL" id="LGUF01000007">
    <property type="protein sequence ID" value="KON87906.1"/>
    <property type="molecule type" value="Genomic_DNA"/>
</dbReference>
<name>A0A0M0GEP5_SPOGL</name>
<evidence type="ECO:0000313" key="3">
    <source>
        <dbReference type="Proteomes" id="UP000037109"/>
    </source>
</evidence>
<proteinExistence type="predicted"/>
<feature type="transmembrane region" description="Helical" evidence="1">
    <location>
        <begin position="20"/>
        <end position="39"/>
    </location>
</feature>
<comment type="caution">
    <text evidence="2">The sequence shown here is derived from an EMBL/GenBank/DDBJ whole genome shotgun (WGS) entry which is preliminary data.</text>
</comment>
<protein>
    <submittedName>
        <fullName evidence="2">Uncharacterized protein</fullName>
    </submittedName>
</protein>
<dbReference type="STRING" id="1459.AF332_14435"/>